<sequence length="471" mass="51517">MAAPTQLASSSSSLGESSGLLLEEGSGENEDLSHLCLVGKILAPKTLNKGAVTTIIQAAWRIRGDLTISPWSDNIFLFQFSDEEDRHHILRDSPWSVMGWLLVLQPLSSGKSAEEIDFKWCQFWVQVHGLPVQKLTKQNGEILGNRIGRLVRVEAHAEGLLLYRSFLRIRMEIDIQQPLPRGLWLQRGQGQSDSWLTFKYEKLSNFCYDCGRLGHENHTCKFVSKEQGTSSGYGPGLRTGSAGPTRLPLIHYRRQVDDLGASLSPILFGRRTAVTPPPSSTPASDNPDQGPMSEPEPFLPRSSSSTQGTPMSTIPVQEKYQNTPNPNLPRGGPMPTTSVSDSSQLHSFSPSPAGPLLVLGHTAHPLIQAVNIRQPTQVGLPTETNYYIIEPPDSPCHSGASQGMTPKFFPAPSGDTWPLNPAHNLEGGLSKALQHLSLKRKVIGELECDLHHTKVQKVGQSVPLLQAPPNT</sequence>
<keyword evidence="2" id="KW-1185">Reference proteome</keyword>
<protein>
    <submittedName>
        <fullName evidence="1">Uncharacterized protein</fullName>
    </submittedName>
</protein>
<name>A0ACC0GV45_9ERIC</name>
<organism evidence="1 2">
    <name type="scientific">Camellia lanceoleosa</name>
    <dbReference type="NCBI Taxonomy" id="1840588"/>
    <lineage>
        <taxon>Eukaryota</taxon>
        <taxon>Viridiplantae</taxon>
        <taxon>Streptophyta</taxon>
        <taxon>Embryophyta</taxon>
        <taxon>Tracheophyta</taxon>
        <taxon>Spermatophyta</taxon>
        <taxon>Magnoliopsida</taxon>
        <taxon>eudicotyledons</taxon>
        <taxon>Gunneridae</taxon>
        <taxon>Pentapetalae</taxon>
        <taxon>asterids</taxon>
        <taxon>Ericales</taxon>
        <taxon>Theaceae</taxon>
        <taxon>Camellia</taxon>
    </lineage>
</organism>
<accession>A0ACC0GV45</accession>
<proteinExistence type="predicted"/>
<gene>
    <name evidence="1" type="ORF">LOK49_LG08G00439</name>
</gene>
<dbReference type="Proteomes" id="UP001060215">
    <property type="component" value="Chromosome 9"/>
</dbReference>
<reference evidence="1 2" key="1">
    <citation type="journal article" date="2022" name="Plant J.">
        <title>Chromosome-level genome of Camellia lanceoleosa provides a valuable resource for understanding genome evolution and self-incompatibility.</title>
        <authorList>
            <person name="Gong W."/>
            <person name="Xiao S."/>
            <person name="Wang L."/>
            <person name="Liao Z."/>
            <person name="Chang Y."/>
            <person name="Mo W."/>
            <person name="Hu G."/>
            <person name="Li W."/>
            <person name="Zhao G."/>
            <person name="Zhu H."/>
            <person name="Hu X."/>
            <person name="Ji K."/>
            <person name="Xiang X."/>
            <person name="Song Q."/>
            <person name="Yuan D."/>
            <person name="Jin S."/>
            <person name="Zhang L."/>
        </authorList>
    </citation>
    <scope>NUCLEOTIDE SEQUENCE [LARGE SCALE GENOMIC DNA]</scope>
    <source>
        <strain evidence="1">SQ_2022a</strain>
    </source>
</reference>
<evidence type="ECO:0000313" key="1">
    <source>
        <dbReference type="EMBL" id="KAI8005103.1"/>
    </source>
</evidence>
<evidence type="ECO:0000313" key="2">
    <source>
        <dbReference type="Proteomes" id="UP001060215"/>
    </source>
</evidence>
<dbReference type="EMBL" id="CM045766">
    <property type="protein sequence ID" value="KAI8005103.1"/>
    <property type="molecule type" value="Genomic_DNA"/>
</dbReference>
<comment type="caution">
    <text evidence="1">The sequence shown here is derived from an EMBL/GenBank/DDBJ whole genome shotgun (WGS) entry which is preliminary data.</text>
</comment>